<reference evidence="1 2" key="1">
    <citation type="journal article" date="2022" name="Hortic Res">
        <title>A haplotype resolved chromosomal level avocado genome allows analysis of novel avocado genes.</title>
        <authorList>
            <person name="Nath O."/>
            <person name="Fletcher S.J."/>
            <person name="Hayward A."/>
            <person name="Shaw L.M."/>
            <person name="Masouleh A.K."/>
            <person name="Furtado A."/>
            <person name="Henry R.J."/>
            <person name="Mitter N."/>
        </authorList>
    </citation>
    <scope>NUCLEOTIDE SEQUENCE [LARGE SCALE GENOMIC DNA]</scope>
    <source>
        <strain evidence="2">cv. Hass</strain>
    </source>
</reference>
<name>A0ACC2KL25_PERAE</name>
<evidence type="ECO:0000313" key="2">
    <source>
        <dbReference type="Proteomes" id="UP001234297"/>
    </source>
</evidence>
<evidence type="ECO:0000313" key="1">
    <source>
        <dbReference type="EMBL" id="KAJ8621738.1"/>
    </source>
</evidence>
<proteinExistence type="predicted"/>
<protein>
    <submittedName>
        <fullName evidence="1">Uncharacterized protein</fullName>
    </submittedName>
</protein>
<dbReference type="EMBL" id="CM056818">
    <property type="protein sequence ID" value="KAJ8621738.1"/>
    <property type="molecule type" value="Genomic_DNA"/>
</dbReference>
<organism evidence="1 2">
    <name type="scientific">Persea americana</name>
    <name type="common">Avocado</name>
    <dbReference type="NCBI Taxonomy" id="3435"/>
    <lineage>
        <taxon>Eukaryota</taxon>
        <taxon>Viridiplantae</taxon>
        <taxon>Streptophyta</taxon>
        <taxon>Embryophyta</taxon>
        <taxon>Tracheophyta</taxon>
        <taxon>Spermatophyta</taxon>
        <taxon>Magnoliopsida</taxon>
        <taxon>Magnoliidae</taxon>
        <taxon>Laurales</taxon>
        <taxon>Lauraceae</taxon>
        <taxon>Persea</taxon>
    </lineage>
</organism>
<sequence>MIAKRRLETRMPNPTSSNKARESAPDDEEEENPVSKKTRKGNSSQPLDTVRAAIVTVEAVPRQFGSGGGGHGDDLSSAASNCSAETEAESIQPPVVKTSRGRVQVVPSRFRDSVVGRLWKKEESKLEALALDGVSNVEKAQFRCKKQKLGLKKEEFSSRRPNFVALHEEEVVVVEEEEEKEESNGFVAKKNSSSRSSVTSVEEKSVADCVEVEGSIQNSNSETARALERDLKRKDLYRAEEFVLGDVVWAKTGKYPVWPAIVIDPISQAPKTVLNFCIAGAICVMFFGHSRNGKRDYAWVKDGMIFPFMDYLDRFQGQTQLYKSKPSEFRVAIEEAFLAEHGFADTLLVDEVNIAERQGHHDSVPIQEATDSNQEQECHWQSQGIVQKNKSKQFCDSCGLSLQVKTAKKMKDSVPNGQLLCKHCTKLLKSKQYCGICKKIWHHSDGGNWVCCDGCEVWVHAECDKICSKDLKDLTEADYFCPDCKAKHNFELDTENQQPLIRSESESGLHALPNEITVVCAGVEGTYFPRLHLVVCHCGSCEKQKRSLGDWERHTGSRAKKWKYSVKVKDTMLPLGELVSEYFGHGLPSTKCPPIKLTKQKLLASLQEKYDPVYVNWTTERCAICRWFEDWDYNKIIICNRCQIAVHQECYGARSIQDFTSWVCRACETPDIKRECCLCPIKGGALKPSDVETLWVHVTCAWFQPEVLFASDEKMEPAVGILKIPSNHFAKVCVICKQRHGSCTQCCKCSTHYHAMCASRAGYHMELHCSVKSGRQIIKMISYCSNHKAPNADAGLVIQSPEGVFSSKSFLRSMDKQTVSRLISTYRIEVPDDSTTETDQFEPSSSARCRTFEKLENKRKAGVGISHRIAGPCHHSSDAIERLNSSREDGHLKSFNTFRERLHFLQLTERKRVCPGRSGIHGWGLFARRSISEGEMVLEYRGEQIRRSVADLREARYQLEGKDCYFFKISEEVVIDATNKGNIGRLINHSCMPNCYARIMSVGGEESRIVLIAKTNVSAGDELTYDYLFEPDECKVPPAPSSASPFHRWRNSTLVHLTEAFCKNKMTIFLKSYGVGGFGPYLSHKTFSTVEVVRKQLDSQDSDNESIVELSPSESLPSMIIRIKARHRKNKLPVRFLPYQVTTYGALSAEYSLTVEEAALLDIFKNEYEANDPSLTKICTVIPAIKMCQLLHNEWLDTKAMDYWFEILATRVRGAHFFYSNLATHPDTYNNSFGSPERRYHYSFGSRDWLIFSMCIDNHFHLLVGNVKVGRWEYYNSLNSVVDIKFLECFTTFVVSRIRDDGWPNPLSWRLVRIPNLSQQVNGHDCGFFTLAYVEHIVTFQPMDFNQHDMLYYRAKVLHDMYLQQMAAHQHQFIQEH</sequence>
<keyword evidence="2" id="KW-1185">Reference proteome</keyword>
<accession>A0ACC2KL25</accession>
<comment type="caution">
    <text evidence="1">The sequence shown here is derived from an EMBL/GenBank/DDBJ whole genome shotgun (WGS) entry which is preliminary data.</text>
</comment>
<gene>
    <name evidence="1" type="ORF">MRB53_030267</name>
</gene>
<dbReference type="Proteomes" id="UP001234297">
    <property type="component" value="Chromosome 10"/>
</dbReference>